<comment type="caution">
    <text evidence="3">The sequence shown here is derived from an EMBL/GenBank/DDBJ whole genome shotgun (WGS) entry which is preliminary data.</text>
</comment>
<evidence type="ECO:0000313" key="4">
    <source>
        <dbReference type="Proteomes" id="UP001279410"/>
    </source>
</evidence>
<sequence length="211" mass="23485">MLNPKVFASSRLQEEILQKEEAENNLAAFRALISSVSLGWPNDVDHTPLSSLFLQEIQLQTPDAGDPGPGSRWMSAQTWTAVGLRDIRAQYEGIAKNIVERSGLVQVQERVLDEADEGHGGSRRREAAASRKLSPAGAEIANSGATRWRATSRWVTSGPASTPRWRWTGDRHLQEAEEERVNAAPQDIAEELQKFKKQNKNHTLALPELDR</sequence>
<gene>
    <name evidence="3" type="ORF">AKAME5_002580100</name>
</gene>
<organism evidence="3 4">
    <name type="scientific">Lates japonicus</name>
    <name type="common">Japanese lates</name>
    <dbReference type="NCBI Taxonomy" id="270547"/>
    <lineage>
        <taxon>Eukaryota</taxon>
        <taxon>Metazoa</taxon>
        <taxon>Chordata</taxon>
        <taxon>Craniata</taxon>
        <taxon>Vertebrata</taxon>
        <taxon>Euteleostomi</taxon>
        <taxon>Actinopterygii</taxon>
        <taxon>Neopterygii</taxon>
        <taxon>Teleostei</taxon>
        <taxon>Neoteleostei</taxon>
        <taxon>Acanthomorphata</taxon>
        <taxon>Carangaria</taxon>
        <taxon>Carangaria incertae sedis</taxon>
        <taxon>Centropomidae</taxon>
        <taxon>Lates</taxon>
    </lineage>
</organism>
<evidence type="ECO:0000256" key="1">
    <source>
        <dbReference type="SAM" id="Coils"/>
    </source>
</evidence>
<feature type="region of interest" description="Disordered" evidence="2">
    <location>
        <begin position="115"/>
        <end position="182"/>
    </location>
</feature>
<evidence type="ECO:0000256" key="2">
    <source>
        <dbReference type="SAM" id="MobiDB-lite"/>
    </source>
</evidence>
<accession>A0AAD3NH07</accession>
<dbReference type="EMBL" id="BRZM01002245">
    <property type="protein sequence ID" value="GLD74472.1"/>
    <property type="molecule type" value="Genomic_DNA"/>
</dbReference>
<feature type="coiled-coil region" evidence="1">
    <location>
        <begin position="5"/>
        <end position="32"/>
    </location>
</feature>
<evidence type="ECO:0000313" key="3">
    <source>
        <dbReference type="EMBL" id="GLD74472.1"/>
    </source>
</evidence>
<name>A0AAD3NH07_LATJO</name>
<keyword evidence="1" id="KW-0175">Coiled coil</keyword>
<dbReference type="AlphaFoldDB" id="A0AAD3NH07"/>
<proteinExistence type="predicted"/>
<feature type="compositionally biased region" description="Basic and acidic residues" evidence="2">
    <location>
        <begin position="115"/>
        <end position="129"/>
    </location>
</feature>
<protein>
    <submittedName>
        <fullName evidence="3">Desmin b</fullName>
    </submittedName>
</protein>
<reference evidence="3" key="1">
    <citation type="submission" date="2022-08" db="EMBL/GenBank/DDBJ databases">
        <title>Genome sequencing of akame (Lates japonicus).</title>
        <authorList>
            <person name="Hashiguchi Y."/>
            <person name="Takahashi H."/>
        </authorList>
    </citation>
    <scope>NUCLEOTIDE SEQUENCE</scope>
    <source>
        <strain evidence="3">Kochi</strain>
    </source>
</reference>
<feature type="compositionally biased region" description="Basic and acidic residues" evidence="2">
    <location>
        <begin position="167"/>
        <end position="181"/>
    </location>
</feature>
<dbReference type="Proteomes" id="UP001279410">
    <property type="component" value="Unassembled WGS sequence"/>
</dbReference>
<keyword evidence="4" id="KW-1185">Reference proteome</keyword>